<proteinExistence type="predicted"/>
<dbReference type="Proteomes" id="UP000183200">
    <property type="component" value="Unassembled WGS sequence"/>
</dbReference>
<protein>
    <submittedName>
        <fullName evidence="1">Uncharacterized protein</fullName>
    </submittedName>
</protein>
<name>A0A1H0AQQ4_9SPHI</name>
<gene>
    <name evidence="1" type="ORF">SAMN05421820_107168</name>
</gene>
<organism evidence="1 2">
    <name type="scientific">Pedobacter steynii</name>
    <dbReference type="NCBI Taxonomy" id="430522"/>
    <lineage>
        <taxon>Bacteria</taxon>
        <taxon>Pseudomonadati</taxon>
        <taxon>Bacteroidota</taxon>
        <taxon>Sphingobacteriia</taxon>
        <taxon>Sphingobacteriales</taxon>
        <taxon>Sphingobacteriaceae</taxon>
        <taxon>Pedobacter</taxon>
    </lineage>
</organism>
<evidence type="ECO:0000313" key="1">
    <source>
        <dbReference type="EMBL" id="SDN35644.1"/>
    </source>
</evidence>
<reference evidence="2" key="1">
    <citation type="submission" date="2016-10" db="EMBL/GenBank/DDBJ databases">
        <authorList>
            <person name="Varghese N."/>
            <person name="Submissions S."/>
        </authorList>
    </citation>
    <scope>NUCLEOTIDE SEQUENCE [LARGE SCALE GENOMIC DNA]</scope>
    <source>
        <strain evidence="2">DSM 19110</strain>
    </source>
</reference>
<sequence>MGMTMNQIRASTLPYIVGSLQAYDNRETMDYSNGAISWSATPLTPQGRANDSNFQRVSAGIFTITIVAGNSTFFGFR</sequence>
<accession>A0A1H0AQQ4</accession>
<keyword evidence="2" id="KW-1185">Reference proteome</keyword>
<dbReference type="EMBL" id="FNGY01000007">
    <property type="protein sequence ID" value="SDN35644.1"/>
    <property type="molecule type" value="Genomic_DNA"/>
</dbReference>
<dbReference type="AlphaFoldDB" id="A0A1H0AQQ4"/>
<evidence type="ECO:0000313" key="2">
    <source>
        <dbReference type="Proteomes" id="UP000183200"/>
    </source>
</evidence>